<evidence type="ECO:0000313" key="2">
    <source>
        <dbReference type="Proteomes" id="UP000886501"/>
    </source>
</evidence>
<dbReference type="Proteomes" id="UP000886501">
    <property type="component" value="Unassembled WGS sequence"/>
</dbReference>
<reference evidence="1" key="2">
    <citation type="journal article" date="2020" name="Nat. Commun.">
        <title>Large-scale genome sequencing of mycorrhizal fungi provides insights into the early evolution of symbiotic traits.</title>
        <authorList>
            <person name="Miyauchi S."/>
            <person name="Kiss E."/>
            <person name="Kuo A."/>
            <person name="Drula E."/>
            <person name="Kohler A."/>
            <person name="Sanchez-Garcia M."/>
            <person name="Morin E."/>
            <person name="Andreopoulos B."/>
            <person name="Barry K.W."/>
            <person name="Bonito G."/>
            <person name="Buee M."/>
            <person name="Carver A."/>
            <person name="Chen C."/>
            <person name="Cichocki N."/>
            <person name="Clum A."/>
            <person name="Culley D."/>
            <person name="Crous P.W."/>
            <person name="Fauchery L."/>
            <person name="Girlanda M."/>
            <person name="Hayes R.D."/>
            <person name="Keri Z."/>
            <person name="LaButti K."/>
            <person name="Lipzen A."/>
            <person name="Lombard V."/>
            <person name="Magnuson J."/>
            <person name="Maillard F."/>
            <person name="Murat C."/>
            <person name="Nolan M."/>
            <person name="Ohm R.A."/>
            <person name="Pangilinan J."/>
            <person name="Pereira M.F."/>
            <person name="Perotto S."/>
            <person name="Peter M."/>
            <person name="Pfister S."/>
            <person name="Riley R."/>
            <person name="Sitrit Y."/>
            <person name="Stielow J.B."/>
            <person name="Szollosi G."/>
            <person name="Zifcakova L."/>
            <person name="Stursova M."/>
            <person name="Spatafora J.W."/>
            <person name="Tedersoo L."/>
            <person name="Vaario L.M."/>
            <person name="Yamada A."/>
            <person name="Yan M."/>
            <person name="Wang P."/>
            <person name="Xu J."/>
            <person name="Bruns T."/>
            <person name="Baldrian P."/>
            <person name="Vilgalys R."/>
            <person name="Dunand C."/>
            <person name="Henrissat B."/>
            <person name="Grigoriev I.V."/>
            <person name="Hibbett D."/>
            <person name="Nagy L.G."/>
            <person name="Martin F.M."/>
        </authorList>
    </citation>
    <scope>NUCLEOTIDE SEQUENCE</scope>
    <source>
        <strain evidence="1">P2</strain>
    </source>
</reference>
<name>A0ACB6ZLJ8_THEGA</name>
<gene>
    <name evidence="1" type="ORF">BDM02DRAFT_3268019</name>
</gene>
<sequence length="315" mass="35913">MLRTVKPKNARSKRALEARGPKEVEDPRTVIFVKGTQTGERLNVIMQELMALKRPYSISFSKKNLIRPFEDHSSLEFWALKNDASMFVVGQNSKKRPDNLIFARIFDNRLLDMCEVGVENFVSMKELKTPKSTPGHKPLMHFSSELFDSHPRYAQLKTMLMDMFNGQVIDSICLSGLEHVISVTVAPTPPDLNLVSSTSFPRVHVRTYTFKMLSSGVKTPRAELTPMGPHFDLVLKRDREADEDMMKAALKRPKIAKKDVENGLGKKRKNFEVDEMGDLRGRVHVGRQSLDKLQRKKVKALRGNDDERAHKRAKA</sequence>
<evidence type="ECO:0000313" key="1">
    <source>
        <dbReference type="EMBL" id="KAF9650452.1"/>
    </source>
</evidence>
<proteinExistence type="predicted"/>
<organism evidence="1 2">
    <name type="scientific">Thelephora ganbajun</name>
    <name type="common">Ganba fungus</name>
    <dbReference type="NCBI Taxonomy" id="370292"/>
    <lineage>
        <taxon>Eukaryota</taxon>
        <taxon>Fungi</taxon>
        <taxon>Dikarya</taxon>
        <taxon>Basidiomycota</taxon>
        <taxon>Agaricomycotina</taxon>
        <taxon>Agaricomycetes</taxon>
        <taxon>Thelephorales</taxon>
        <taxon>Thelephoraceae</taxon>
        <taxon>Thelephora</taxon>
    </lineage>
</organism>
<protein>
    <submittedName>
        <fullName evidence="1">Brix-domain-containing protein</fullName>
    </submittedName>
</protein>
<comment type="caution">
    <text evidence="1">The sequence shown here is derived from an EMBL/GenBank/DDBJ whole genome shotgun (WGS) entry which is preliminary data.</text>
</comment>
<accession>A0ACB6ZLJ8</accession>
<keyword evidence="2" id="KW-1185">Reference proteome</keyword>
<reference evidence="1" key="1">
    <citation type="submission" date="2019-10" db="EMBL/GenBank/DDBJ databases">
        <authorList>
            <consortium name="DOE Joint Genome Institute"/>
            <person name="Kuo A."/>
            <person name="Miyauchi S."/>
            <person name="Kiss E."/>
            <person name="Drula E."/>
            <person name="Kohler A."/>
            <person name="Sanchez-Garcia M."/>
            <person name="Andreopoulos B."/>
            <person name="Barry K.W."/>
            <person name="Bonito G."/>
            <person name="Buee M."/>
            <person name="Carver A."/>
            <person name="Chen C."/>
            <person name="Cichocki N."/>
            <person name="Clum A."/>
            <person name="Culley D."/>
            <person name="Crous P.W."/>
            <person name="Fauchery L."/>
            <person name="Girlanda M."/>
            <person name="Hayes R."/>
            <person name="Keri Z."/>
            <person name="Labutti K."/>
            <person name="Lipzen A."/>
            <person name="Lombard V."/>
            <person name="Magnuson J."/>
            <person name="Maillard F."/>
            <person name="Morin E."/>
            <person name="Murat C."/>
            <person name="Nolan M."/>
            <person name="Ohm R."/>
            <person name="Pangilinan J."/>
            <person name="Pereira M."/>
            <person name="Perotto S."/>
            <person name="Peter M."/>
            <person name="Riley R."/>
            <person name="Sitrit Y."/>
            <person name="Stielow B."/>
            <person name="Szollosi G."/>
            <person name="Zifcakova L."/>
            <person name="Stursova M."/>
            <person name="Spatafora J.W."/>
            <person name="Tedersoo L."/>
            <person name="Vaario L.-M."/>
            <person name="Yamada A."/>
            <person name="Yan M."/>
            <person name="Wang P."/>
            <person name="Xu J."/>
            <person name="Bruns T."/>
            <person name="Baldrian P."/>
            <person name="Vilgalys R."/>
            <person name="Henrissat B."/>
            <person name="Grigoriev I.V."/>
            <person name="Hibbett D."/>
            <person name="Nagy L.G."/>
            <person name="Martin F.M."/>
        </authorList>
    </citation>
    <scope>NUCLEOTIDE SEQUENCE</scope>
    <source>
        <strain evidence="1">P2</strain>
    </source>
</reference>
<dbReference type="EMBL" id="MU117985">
    <property type="protein sequence ID" value="KAF9650452.1"/>
    <property type="molecule type" value="Genomic_DNA"/>
</dbReference>